<name>A0A9R1B9H3_TRITD</name>
<dbReference type="InterPro" id="IPR036047">
    <property type="entry name" value="F-box-like_dom_sf"/>
</dbReference>
<accession>A0A9R1B9H3</accession>
<gene>
    <name evidence="4" type="ORF">TRITD_6Bv1G070770</name>
</gene>
<dbReference type="PANTHER" id="PTHR32133:SF357">
    <property type="entry name" value="F-BOX DOMAIN-CONTAINING PROTEIN"/>
    <property type="match status" value="1"/>
</dbReference>
<feature type="domain" description="F-box protein AT5G49610-like beta-propeller" evidence="3">
    <location>
        <begin position="287"/>
        <end position="463"/>
    </location>
</feature>
<dbReference type="InterPro" id="IPR056594">
    <property type="entry name" value="AT5G49610-like_b-prop"/>
</dbReference>
<dbReference type="OMA" id="KWESSHD"/>
<feature type="region of interest" description="Disordered" evidence="1">
    <location>
        <begin position="29"/>
        <end position="55"/>
    </location>
</feature>
<dbReference type="PANTHER" id="PTHR32133">
    <property type="entry name" value="OS07G0120400 PROTEIN"/>
    <property type="match status" value="1"/>
</dbReference>
<dbReference type="Gramene" id="TRITD6Bv1G070770.1">
    <property type="protein sequence ID" value="TRITD6Bv1G070770.1"/>
    <property type="gene ID" value="TRITD6Bv1G070770"/>
</dbReference>
<keyword evidence="5" id="KW-1185">Reference proteome</keyword>
<feature type="domain" description="F-box" evidence="2">
    <location>
        <begin position="100"/>
        <end position="136"/>
    </location>
</feature>
<evidence type="ECO:0000256" key="1">
    <source>
        <dbReference type="SAM" id="MobiDB-lite"/>
    </source>
</evidence>
<dbReference type="InterPro" id="IPR001810">
    <property type="entry name" value="F-box_dom"/>
</dbReference>
<dbReference type="Pfam" id="PF23635">
    <property type="entry name" value="Beta-prop_AT5G49610-like"/>
    <property type="match status" value="1"/>
</dbReference>
<feature type="compositionally biased region" description="Gly residues" evidence="1">
    <location>
        <begin position="43"/>
        <end position="55"/>
    </location>
</feature>
<evidence type="ECO:0008006" key="6">
    <source>
        <dbReference type="Google" id="ProtNLM"/>
    </source>
</evidence>
<organism evidence="4 5">
    <name type="scientific">Triticum turgidum subsp. durum</name>
    <name type="common">Durum wheat</name>
    <name type="synonym">Triticum durum</name>
    <dbReference type="NCBI Taxonomy" id="4567"/>
    <lineage>
        <taxon>Eukaryota</taxon>
        <taxon>Viridiplantae</taxon>
        <taxon>Streptophyta</taxon>
        <taxon>Embryophyta</taxon>
        <taxon>Tracheophyta</taxon>
        <taxon>Spermatophyta</taxon>
        <taxon>Magnoliopsida</taxon>
        <taxon>Liliopsida</taxon>
        <taxon>Poales</taxon>
        <taxon>Poaceae</taxon>
        <taxon>BOP clade</taxon>
        <taxon>Pooideae</taxon>
        <taxon>Triticodae</taxon>
        <taxon>Triticeae</taxon>
        <taxon>Triticinae</taxon>
        <taxon>Triticum</taxon>
    </lineage>
</organism>
<evidence type="ECO:0000259" key="2">
    <source>
        <dbReference type="Pfam" id="PF00646"/>
    </source>
</evidence>
<dbReference type="Proteomes" id="UP000324705">
    <property type="component" value="Chromosome 6B"/>
</dbReference>
<dbReference type="SUPFAM" id="SSF81383">
    <property type="entry name" value="F-box domain"/>
    <property type="match status" value="1"/>
</dbReference>
<proteinExistence type="predicted"/>
<evidence type="ECO:0000313" key="5">
    <source>
        <dbReference type="Proteomes" id="UP000324705"/>
    </source>
</evidence>
<dbReference type="Pfam" id="PF00646">
    <property type="entry name" value="F-box"/>
    <property type="match status" value="1"/>
</dbReference>
<evidence type="ECO:0000313" key="4">
    <source>
        <dbReference type="EMBL" id="VAI56437.1"/>
    </source>
</evidence>
<protein>
    <recommendedName>
        <fullName evidence="6">F-box domain-containing protein</fullName>
    </recommendedName>
</protein>
<sequence length="496" mass="55483">MTGSGKRGMTRKLSVTGFVDVLRHRSQAAYEKAKRSEQSPTGGMPGGFPGGGMPGGMHGDFLGTAKRLLCSTASAEYISEVLDDDNISSSQVPATPLDSDDLLEMIILHLPLQPSSLPRASLVCKRWHSLLSDQNFTACYRKHHRKAPLLGFFAGFDETSLNFVPFPDTESNSIPIPTERFAVPESSRHSYFWSFLGCRHGLAVLLNESLRKVVVWDPLTGQQHRVSFPQELSNEIFDEDGEFILWQWHAAVLCADTEEGRIHGDCFSSPFKLVLIRSGQSEGYFSTLPTYACLYDSASGGWGDVVSTDARDLILTTSSSILTGNAFYWLFQRGDILVFDIERQSLGLIKKPACAPRPNHSNFQLLRTDNGSGLGLAVMSNSSIQLWERKSNYDGVVEWVLLQKNFQLERLYQKGMRSKLQEEYLVGYEADLVGYDEESNALVLAMDFGVFMLELDSMQFRTLSKSSRWGTKIHYPYRNFFTAGKGVGWRRAVLDL</sequence>
<dbReference type="Gene3D" id="1.20.1280.50">
    <property type="match status" value="1"/>
</dbReference>
<evidence type="ECO:0000259" key="3">
    <source>
        <dbReference type="Pfam" id="PF23635"/>
    </source>
</evidence>
<dbReference type="EMBL" id="LT934122">
    <property type="protein sequence ID" value="VAI56437.1"/>
    <property type="molecule type" value="Genomic_DNA"/>
</dbReference>
<dbReference type="AlphaFoldDB" id="A0A9R1B9H3"/>
<reference evidence="4 5" key="1">
    <citation type="submission" date="2017-09" db="EMBL/GenBank/DDBJ databases">
        <authorList>
            <consortium name="International Durum Wheat Genome Sequencing Consortium (IDWGSC)"/>
            <person name="Milanesi L."/>
        </authorList>
    </citation>
    <scope>NUCLEOTIDE SEQUENCE [LARGE SCALE GENOMIC DNA]</scope>
    <source>
        <strain evidence="5">cv. Svevo</strain>
    </source>
</reference>